<evidence type="ECO:0000256" key="1">
    <source>
        <dbReference type="ARBA" id="ARBA00011738"/>
    </source>
</evidence>
<dbReference type="GO" id="GO:0008270">
    <property type="term" value="F:zinc ion binding"/>
    <property type="evidence" value="ECO:0007669"/>
    <property type="project" value="UniProtKB-UniRule"/>
</dbReference>
<dbReference type="CDD" id="cd07717">
    <property type="entry name" value="RNaseZ_ZiPD-like_MBL-fold"/>
    <property type="match status" value="1"/>
</dbReference>
<dbReference type="SUPFAM" id="SSF56281">
    <property type="entry name" value="Metallo-hydrolase/oxidoreductase"/>
    <property type="match status" value="1"/>
</dbReference>
<comment type="cofactor">
    <cofactor evidence="8">
        <name>Zn(2+)</name>
        <dbReference type="ChEBI" id="CHEBI:29105"/>
    </cofactor>
    <text evidence="8">Binds 2 Zn(2+) ions.</text>
</comment>
<feature type="binding site" evidence="8">
    <location>
        <position position="286"/>
    </location>
    <ligand>
        <name>Zn(2+)</name>
        <dbReference type="ChEBI" id="CHEBI:29105"/>
        <label>2</label>
        <note>catalytic</note>
    </ligand>
</feature>
<evidence type="ECO:0000256" key="6">
    <source>
        <dbReference type="ARBA" id="ARBA00022801"/>
    </source>
</evidence>
<keyword evidence="11" id="KW-1185">Reference proteome</keyword>
<dbReference type="PANTHER" id="PTHR46018">
    <property type="entry name" value="ZINC PHOSPHODIESTERASE ELAC PROTEIN 1"/>
    <property type="match status" value="1"/>
</dbReference>
<dbReference type="EC" id="3.1.26.11" evidence="8"/>
<feature type="binding site" evidence="8">
    <location>
        <position position="228"/>
    </location>
    <ligand>
        <name>Zn(2+)</name>
        <dbReference type="ChEBI" id="CHEBI:29105"/>
        <label>1</label>
        <note>catalytic</note>
    </ligand>
</feature>
<feature type="binding site" evidence="8">
    <location>
        <position position="81"/>
    </location>
    <ligand>
        <name>Zn(2+)</name>
        <dbReference type="ChEBI" id="CHEBI:29105"/>
        <label>1</label>
        <note>catalytic</note>
    </ligand>
</feature>
<dbReference type="InterPro" id="IPR001279">
    <property type="entry name" value="Metallo-B-lactamas"/>
</dbReference>
<evidence type="ECO:0000256" key="8">
    <source>
        <dbReference type="HAMAP-Rule" id="MF_01818"/>
    </source>
</evidence>
<organism evidence="10 11">
    <name type="scientific">Pyrodictium delaneyi</name>
    <dbReference type="NCBI Taxonomy" id="1273541"/>
    <lineage>
        <taxon>Archaea</taxon>
        <taxon>Thermoproteota</taxon>
        <taxon>Thermoprotei</taxon>
        <taxon>Desulfurococcales</taxon>
        <taxon>Pyrodictiaceae</taxon>
        <taxon>Pyrodictium</taxon>
    </lineage>
</organism>
<keyword evidence="5 8" id="KW-0255">Endonuclease</keyword>
<feature type="domain" description="Metallo-beta-lactamase" evidence="9">
    <location>
        <begin position="39"/>
        <end position="264"/>
    </location>
</feature>
<dbReference type="InterPro" id="IPR013471">
    <property type="entry name" value="RNase_Z/BN"/>
</dbReference>
<dbReference type="RefSeq" id="WP_082419384.1">
    <property type="nucleotide sequence ID" value="NZ_CP013011.1"/>
</dbReference>
<dbReference type="AlphaFoldDB" id="A0A211YMZ8"/>
<dbReference type="HAMAP" id="MF_01818">
    <property type="entry name" value="RNase_Z_BN"/>
    <property type="match status" value="1"/>
</dbReference>
<dbReference type="Proteomes" id="UP000196694">
    <property type="component" value="Unassembled WGS sequence"/>
</dbReference>
<feature type="binding site" evidence="8">
    <location>
        <position position="83"/>
    </location>
    <ligand>
        <name>Zn(2+)</name>
        <dbReference type="ChEBI" id="CHEBI:29105"/>
        <label>1</label>
        <note>catalytic</note>
    </ligand>
</feature>
<reference evidence="10 11" key="1">
    <citation type="submission" date="2017-05" db="EMBL/GenBank/DDBJ databases">
        <title>The draft genome of the hyperthermophilic archaeon 'Pyrodictium delaneyi strain Hulk', an iron and nitrate reducer, reveals the capacity for sulfate reduction.</title>
        <authorList>
            <person name="Demey L.M."/>
            <person name="Miller C."/>
            <person name="Manzella M."/>
            <person name="Reguera G."/>
            <person name="Kashefi K."/>
        </authorList>
    </citation>
    <scope>NUCLEOTIDE SEQUENCE [LARGE SCALE GENOMIC DNA]</scope>
    <source>
        <strain evidence="10 11">Hulk</strain>
    </source>
</reference>
<feature type="binding site" evidence="8">
    <location>
        <position position="159"/>
    </location>
    <ligand>
        <name>Zn(2+)</name>
        <dbReference type="ChEBI" id="CHEBI:29105"/>
        <label>1</label>
        <note>catalytic</note>
    </ligand>
</feature>
<dbReference type="Pfam" id="PF12706">
    <property type="entry name" value="Lactamase_B_2"/>
    <property type="match status" value="2"/>
</dbReference>
<comment type="function">
    <text evidence="8">Zinc phosphodiesterase, which displays some tRNA 3'-processing endonuclease activity. Probably involved in tRNA maturation, by removing a 3'-trailer from precursor tRNA.</text>
</comment>
<dbReference type="PANTHER" id="PTHR46018:SF2">
    <property type="entry name" value="ZINC PHOSPHODIESTERASE ELAC PROTEIN 1"/>
    <property type="match status" value="1"/>
</dbReference>
<dbReference type="GO" id="GO:0042781">
    <property type="term" value="F:3'-tRNA processing endoribonuclease activity"/>
    <property type="evidence" value="ECO:0007669"/>
    <property type="project" value="UniProtKB-UniRule"/>
</dbReference>
<comment type="caution">
    <text evidence="10">The sequence shown here is derived from an EMBL/GenBank/DDBJ whole genome shotgun (WGS) entry which is preliminary data.</text>
</comment>
<keyword evidence="7 8" id="KW-0862">Zinc</keyword>
<comment type="similarity">
    <text evidence="8">Belongs to the RNase Z family.</text>
</comment>
<dbReference type="SMART" id="SM00849">
    <property type="entry name" value="Lactamase_B"/>
    <property type="match status" value="1"/>
</dbReference>
<name>A0A211YMZ8_9CREN</name>
<protein>
    <recommendedName>
        <fullName evidence="8">Ribonuclease Z</fullName>
        <shortName evidence="8">RNase Z</shortName>
        <ecNumber evidence="8">3.1.26.11</ecNumber>
    </recommendedName>
    <alternativeName>
        <fullName evidence="8">tRNA 3 endonuclease</fullName>
    </alternativeName>
    <alternativeName>
        <fullName evidence="8">tRNase Z</fullName>
    </alternativeName>
</protein>
<dbReference type="NCBIfam" id="TIGR02651">
    <property type="entry name" value="RNase_Z"/>
    <property type="match status" value="1"/>
</dbReference>
<dbReference type="NCBIfam" id="NF000801">
    <property type="entry name" value="PRK00055.1-3"/>
    <property type="match status" value="1"/>
</dbReference>
<evidence type="ECO:0000256" key="2">
    <source>
        <dbReference type="ARBA" id="ARBA00022694"/>
    </source>
</evidence>
<feature type="binding site" evidence="8">
    <location>
        <position position="228"/>
    </location>
    <ligand>
        <name>Zn(2+)</name>
        <dbReference type="ChEBI" id="CHEBI:29105"/>
        <label>2</label>
        <note>catalytic</note>
    </ligand>
</feature>
<evidence type="ECO:0000313" key="11">
    <source>
        <dbReference type="Proteomes" id="UP000196694"/>
    </source>
</evidence>
<feature type="active site" description="Proton acceptor" evidence="8">
    <location>
        <position position="85"/>
    </location>
</feature>
<comment type="subunit">
    <text evidence="1 8">Homodimer.</text>
</comment>
<proteinExistence type="inferred from homology"/>
<feature type="binding site" evidence="8">
    <location>
        <position position="85"/>
    </location>
    <ligand>
        <name>Zn(2+)</name>
        <dbReference type="ChEBI" id="CHEBI:29105"/>
        <label>2</label>
        <note>catalytic</note>
    </ligand>
</feature>
<evidence type="ECO:0000256" key="7">
    <source>
        <dbReference type="ARBA" id="ARBA00022833"/>
    </source>
</evidence>
<keyword evidence="3 8" id="KW-0540">Nuclease</keyword>
<dbReference type="InterPro" id="IPR036866">
    <property type="entry name" value="RibonucZ/Hydroxyglut_hydro"/>
</dbReference>
<dbReference type="EMBL" id="NCQP01000006">
    <property type="protein sequence ID" value="OWJ54370.1"/>
    <property type="molecule type" value="Genomic_DNA"/>
</dbReference>
<keyword evidence="4 8" id="KW-0479">Metal-binding</keyword>
<evidence type="ECO:0000256" key="5">
    <source>
        <dbReference type="ARBA" id="ARBA00022759"/>
    </source>
</evidence>
<keyword evidence="6 8" id="KW-0378">Hydrolase</keyword>
<accession>A0A211YMZ8</accession>
<comment type="catalytic activity">
    <reaction evidence="8">
        <text>Endonucleolytic cleavage of RNA, removing extra 3' nucleotides from tRNA precursor, generating 3' termini of tRNAs. A 3'-hydroxy group is left at the tRNA terminus and a 5'-phosphoryl group is left at the trailer molecule.</text>
        <dbReference type="EC" id="3.1.26.11"/>
    </reaction>
</comment>
<feature type="binding site" evidence="8">
    <location>
        <position position="86"/>
    </location>
    <ligand>
        <name>Zn(2+)</name>
        <dbReference type="ChEBI" id="CHEBI:29105"/>
        <label>2</label>
        <note>catalytic</note>
    </ligand>
</feature>
<evidence type="ECO:0000256" key="4">
    <source>
        <dbReference type="ARBA" id="ARBA00022723"/>
    </source>
</evidence>
<evidence type="ECO:0000256" key="3">
    <source>
        <dbReference type="ARBA" id="ARBA00022722"/>
    </source>
</evidence>
<dbReference type="Gene3D" id="3.60.15.10">
    <property type="entry name" value="Ribonuclease Z/Hydroxyacylglutathione hydrolase-like"/>
    <property type="match status" value="1"/>
</dbReference>
<dbReference type="OrthoDB" id="85118at2157"/>
<dbReference type="GeneID" id="26098577"/>
<keyword evidence="2 8" id="KW-0819">tRNA processing</keyword>
<evidence type="ECO:0000259" key="9">
    <source>
        <dbReference type="SMART" id="SM00849"/>
    </source>
</evidence>
<gene>
    <name evidence="8" type="primary">rnz</name>
    <name evidence="10" type="ORF">Pdsh_07805</name>
</gene>
<sequence>MDTEQVRFIAASLLEASTALELGIVFLGTSAAVPTRRRGLPGIALVYRGSIVVMDCGEGTQAALTRAGLSPLKVEAVLVTHLHGDHVFGLPGLTQSMAMLGRRRPLLVAGPPGVYGFLREAYRYTRWLPPFPIYVVELEPGEELALPSGLHVKAFSVDHTVPALGYRVEEPRRKPRVDLEKARRLGLEPGPLLGRLQRGEPVEVGGRVIRPEDVLREQPRAVIVYTGDTRPSETVVEAAQGATVLIHDSTFASDMEEEAHEQGHSTALDAARIARRAGVGLLVLFHISARYETPDPLLREARRLYSRVVVAEDLAKLPIRV</sequence>
<evidence type="ECO:0000313" key="10">
    <source>
        <dbReference type="EMBL" id="OWJ54370.1"/>
    </source>
</evidence>